<evidence type="ECO:0000256" key="1">
    <source>
        <dbReference type="ARBA" id="ARBA00023002"/>
    </source>
</evidence>
<dbReference type="RefSeq" id="WP_167487326.1">
    <property type="nucleotide sequence ID" value="NZ_CP046173.1"/>
</dbReference>
<proteinExistence type="predicted"/>
<dbReference type="CDD" id="cd01097">
    <property type="entry name" value="Tetrahydromethanopterin_reductase"/>
    <property type="match status" value="1"/>
</dbReference>
<dbReference type="GO" id="GO:0016705">
    <property type="term" value="F:oxidoreductase activity, acting on paired donors, with incorporation or reduction of molecular oxygen"/>
    <property type="evidence" value="ECO:0007669"/>
    <property type="project" value="InterPro"/>
</dbReference>
<accession>A0A6G9Z3Q0</accession>
<protein>
    <submittedName>
        <fullName evidence="3">LLM class flavin-dependent oxidoreductase</fullName>
    </submittedName>
</protein>
<dbReference type="PANTHER" id="PTHR43244">
    <property type="match status" value="1"/>
</dbReference>
<dbReference type="AlphaFoldDB" id="A0A6G9Z3Q0"/>
<dbReference type="PANTHER" id="PTHR43244:SF1">
    <property type="entry name" value="5,10-METHYLENETETRAHYDROMETHANOPTERIN REDUCTASE"/>
    <property type="match status" value="1"/>
</dbReference>
<gene>
    <name evidence="3" type="ORF">F6W96_18370</name>
</gene>
<reference evidence="3 4" key="1">
    <citation type="journal article" date="2019" name="ACS Chem. Biol.">
        <title>Identification and Mobilization of a Cryptic Antibiotic Biosynthesis Gene Locus from a Human-Pathogenic Nocardia Isolate.</title>
        <authorList>
            <person name="Herisse M."/>
            <person name="Ishida K."/>
            <person name="Porter J.L."/>
            <person name="Howden B."/>
            <person name="Hertweck C."/>
            <person name="Stinear T.P."/>
            <person name="Pidot S.J."/>
        </authorList>
    </citation>
    <scope>NUCLEOTIDE SEQUENCE [LARGE SCALE GENOMIC DNA]</scope>
    <source>
        <strain evidence="3 4">AUSMDU00012715</strain>
    </source>
</reference>
<dbReference type="Proteomes" id="UP000500953">
    <property type="component" value="Chromosome"/>
</dbReference>
<dbReference type="InterPro" id="IPR011251">
    <property type="entry name" value="Luciferase-like_dom"/>
</dbReference>
<organism evidence="3 4">
    <name type="scientific">Nocardia terpenica</name>
    <dbReference type="NCBI Taxonomy" id="455432"/>
    <lineage>
        <taxon>Bacteria</taxon>
        <taxon>Bacillati</taxon>
        <taxon>Actinomycetota</taxon>
        <taxon>Actinomycetes</taxon>
        <taxon>Mycobacteriales</taxon>
        <taxon>Nocardiaceae</taxon>
        <taxon>Nocardia</taxon>
    </lineage>
</organism>
<evidence type="ECO:0000313" key="3">
    <source>
        <dbReference type="EMBL" id="QIS19967.1"/>
    </source>
</evidence>
<dbReference type="Gene3D" id="3.20.20.30">
    <property type="entry name" value="Luciferase-like domain"/>
    <property type="match status" value="1"/>
</dbReference>
<keyword evidence="1" id="KW-0560">Oxidoreductase</keyword>
<name>A0A6G9Z3Q0_9NOCA</name>
<evidence type="ECO:0000313" key="4">
    <source>
        <dbReference type="Proteomes" id="UP000500953"/>
    </source>
</evidence>
<sequence length="344" mass="36762">MVFDSSSLPGLAVQGGDVRMAVDAGVMAERYGFRSVWTCEFYDRSAVVTLAALASATSRIELGSSIAWAFGRTPLTAATDFRSLDELSGGRVSMGLGTGNPQVIADWHGLDERRPVGRLVEAVHLVRELWNLHEAPVAHDGMFYRCHMAVDSSLPAPVNHTIPILLAGGRAPLLRAAGSVSDGLIGLPLATREYVRDVVHPTLADGARKAGRGERIPINGMIICFVADDSAKARNAAAMQVAVYATRRSADSLLEYHGFGTEAETIRSAARRGDPAGMVAAVSGRMLDVLAVFGTPEEARDRYIEKFAGLYEQPLFYSSAKGLPIGFVRDNISAICETFAPVGV</sequence>
<evidence type="ECO:0000259" key="2">
    <source>
        <dbReference type="Pfam" id="PF00296"/>
    </source>
</evidence>
<dbReference type="InterPro" id="IPR036661">
    <property type="entry name" value="Luciferase-like_sf"/>
</dbReference>
<dbReference type="Pfam" id="PF00296">
    <property type="entry name" value="Bac_luciferase"/>
    <property type="match status" value="1"/>
</dbReference>
<dbReference type="EMBL" id="CP046173">
    <property type="protein sequence ID" value="QIS19967.1"/>
    <property type="molecule type" value="Genomic_DNA"/>
</dbReference>
<feature type="domain" description="Luciferase-like" evidence="2">
    <location>
        <begin position="6"/>
        <end position="305"/>
    </location>
</feature>
<dbReference type="SUPFAM" id="SSF51679">
    <property type="entry name" value="Bacterial luciferase-like"/>
    <property type="match status" value="1"/>
</dbReference>
<dbReference type="InterPro" id="IPR050564">
    <property type="entry name" value="F420-G6PD/mer"/>
</dbReference>